<reference evidence="2" key="1">
    <citation type="journal article" date="2019" name="Int. J. Syst. Evol. Microbiol.">
        <title>The Global Catalogue of Microorganisms (GCM) 10K type strain sequencing project: providing services to taxonomists for standard genome sequencing and annotation.</title>
        <authorList>
            <consortium name="The Broad Institute Genomics Platform"/>
            <consortium name="The Broad Institute Genome Sequencing Center for Infectious Disease"/>
            <person name="Wu L."/>
            <person name="Ma J."/>
        </authorList>
    </citation>
    <scope>NUCLEOTIDE SEQUENCE [LARGE SCALE GENOMIC DNA]</scope>
    <source>
        <strain evidence="2">CECT 7184</strain>
    </source>
</reference>
<name>A0ABW0YJF9_9BACI</name>
<organism evidence="1 2">
    <name type="scientific">Thalassorhabdus alkalitolerans</name>
    <dbReference type="NCBI Taxonomy" id="2282697"/>
    <lineage>
        <taxon>Bacteria</taxon>
        <taxon>Bacillati</taxon>
        <taxon>Bacillota</taxon>
        <taxon>Bacilli</taxon>
        <taxon>Bacillales</taxon>
        <taxon>Bacillaceae</taxon>
        <taxon>Thalassorhabdus</taxon>
    </lineage>
</organism>
<sequence>MEKQDILQLLNGSHTKEEVDQFVISNQQDSIKAKEALLYQINKIQSEIADREAFLSNDAFVLLDGEEMHEWLRTKDEELNFLTTVYSRFKEL</sequence>
<protein>
    <submittedName>
        <fullName evidence="1">Uncharacterized protein</fullName>
    </submittedName>
</protein>
<dbReference type="EMBL" id="JBHSOZ010000003">
    <property type="protein sequence ID" value="MFC5711846.1"/>
    <property type="molecule type" value="Genomic_DNA"/>
</dbReference>
<proteinExistence type="predicted"/>
<accession>A0ABW0YJF9</accession>
<gene>
    <name evidence="1" type="ORF">ACFPU1_03550</name>
</gene>
<evidence type="ECO:0000313" key="2">
    <source>
        <dbReference type="Proteomes" id="UP001596142"/>
    </source>
</evidence>
<keyword evidence="2" id="KW-1185">Reference proteome</keyword>
<evidence type="ECO:0000313" key="1">
    <source>
        <dbReference type="EMBL" id="MFC5711846.1"/>
    </source>
</evidence>
<dbReference type="RefSeq" id="WP_385938676.1">
    <property type="nucleotide sequence ID" value="NZ_JBHSOZ010000003.1"/>
</dbReference>
<dbReference type="Proteomes" id="UP001596142">
    <property type="component" value="Unassembled WGS sequence"/>
</dbReference>
<comment type="caution">
    <text evidence="1">The sequence shown here is derived from an EMBL/GenBank/DDBJ whole genome shotgun (WGS) entry which is preliminary data.</text>
</comment>